<sequence length="132" mass="15168">MQSHSNRRFVTVTAVSMAIFLLFSLVLRWAEETDAVSTPLLWIGSILPIAALLTPLWALWRYLWEIDEYLRSIQLKAIFFGLTVLLLLASAWGYFELFVDAAGIPMFWLNPIYWAAYSIGALYFSRLEGREA</sequence>
<gene>
    <name evidence="2" type="ORF">VE25_18655</name>
</gene>
<keyword evidence="1" id="KW-0472">Membrane</keyword>
<dbReference type="Proteomes" id="UP000033632">
    <property type="component" value="Unassembled WGS sequence"/>
</dbReference>
<keyword evidence="3" id="KW-1185">Reference proteome</keyword>
<accession>A0A0F5FK08</accession>
<protein>
    <recommendedName>
        <fullName evidence="4">Transmembrane protein</fullName>
    </recommendedName>
</protein>
<reference evidence="2 3" key="1">
    <citation type="submission" date="2015-03" db="EMBL/GenBank/DDBJ databases">
        <authorList>
            <person name="Hassan Y.I."/>
            <person name="Lepp D."/>
            <person name="Li X.-Z."/>
            <person name="Zhou T."/>
        </authorList>
    </citation>
    <scope>NUCLEOTIDE SEQUENCE [LARGE SCALE GENOMIC DNA]</scope>
    <source>
        <strain evidence="2 3">BD-c194</strain>
    </source>
</reference>
<feature type="transmembrane region" description="Helical" evidence="1">
    <location>
        <begin position="75"/>
        <end position="95"/>
    </location>
</feature>
<dbReference type="STRING" id="443610.VE25_18655"/>
<keyword evidence="1" id="KW-0812">Transmembrane</keyword>
<feature type="transmembrane region" description="Helical" evidence="1">
    <location>
        <begin position="42"/>
        <end position="63"/>
    </location>
</feature>
<keyword evidence="1" id="KW-1133">Transmembrane helix</keyword>
<proteinExistence type="predicted"/>
<dbReference type="RefSeq" id="WP_046110164.1">
    <property type="nucleotide sequence ID" value="NZ_JZEX01000157.1"/>
</dbReference>
<evidence type="ECO:0000313" key="2">
    <source>
        <dbReference type="EMBL" id="KKB08532.1"/>
    </source>
</evidence>
<comment type="caution">
    <text evidence="2">The sequence shown here is derived from an EMBL/GenBank/DDBJ whole genome shotgun (WGS) entry which is preliminary data.</text>
</comment>
<feature type="transmembrane region" description="Helical" evidence="1">
    <location>
        <begin position="107"/>
        <end position="124"/>
    </location>
</feature>
<evidence type="ECO:0000313" key="3">
    <source>
        <dbReference type="Proteomes" id="UP000033632"/>
    </source>
</evidence>
<dbReference type="OrthoDB" id="7629687at2"/>
<feature type="transmembrane region" description="Helical" evidence="1">
    <location>
        <begin position="9"/>
        <end position="30"/>
    </location>
</feature>
<name>A0A0F5FK08_9HYPH</name>
<dbReference type="PATRIC" id="fig|443610.3.peg.2038"/>
<organism evidence="2 3">
    <name type="scientific">Devosia geojensis</name>
    <dbReference type="NCBI Taxonomy" id="443610"/>
    <lineage>
        <taxon>Bacteria</taxon>
        <taxon>Pseudomonadati</taxon>
        <taxon>Pseudomonadota</taxon>
        <taxon>Alphaproteobacteria</taxon>
        <taxon>Hyphomicrobiales</taxon>
        <taxon>Devosiaceae</taxon>
        <taxon>Devosia</taxon>
    </lineage>
</organism>
<dbReference type="AlphaFoldDB" id="A0A0F5FK08"/>
<evidence type="ECO:0000256" key="1">
    <source>
        <dbReference type="SAM" id="Phobius"/>
    </source>
</evidence>
<dbReference type="EMBL" id="JZEX01000157">
    <property type="protein sequence ID" value="KKB08532.1"/>
    <property type="molecule type" value="Genomic_DNA"/>
</dbReference>
<evidence type="ECO:0008006" key="4">
    <source>
        <dbReference type="Google" id="ProtNLM"/>
    </source>
</evidence>